<organism evidence="2 3">
    <name type="scientific">Ornithinimicrobium faecis</name>
    <dbReference type="NCBI Taxonomy" id="2934158"/>
    <lineage>
        <taxon>Bacteria</taxon>
        <taxon>Bacillati</taxon>
        <taxon>Actinomycetota</taxon>
        <taxon>Actinomycetes</taxon>
        <taxon>Micrococcales</taxon>
        <taxon>Ornithinimicrobiaceae</taxon>
        <taxon>Ornithinimicrobium</taxon>
    </lineage>
</organism>
<keyword evidence="3" id="KW-1185">Reference proteome</keyword>
<evidence type="ECO:0000313" key="2">
    <source>
        <dbReference type="EMBL" id="USQ82062.1"/>
    </source>
</evidence>
<protein>
    <recommendedName>
        <fullName evidence="4">Alpha/beta hydrolase family protein</fullName>
    </recommendedName>
</protein>
<evidence type="ECO:0000313" key="3">
    <source>
        <dbReference type="Proteomes" id="UP001056455"/>
    </source>
</evidence>
<name>A0ABY4Z107_9MICO</name>
<dbReference type="EMBL" id="CP099489">
    <property type="protein sequence ID" value="USQ82062.1"/>
    <property type="molecule type" value="Genomic_DNA"/>
</dbReference>
<gene>
    <name evidence="2" type="ORF">NF556_10610</name>
</gene>
<evidence type="ECO:0000256" key="1">
    <source>
        <dbReference type="SAM" id="MobiDB-lite"/>
    </source>
</evidence>
<dbReference type="Proteomes" id="UP001056455">
    <property type="component" value="Chromosome"/>
</dbReference>
<dbReference type="SUPFAM" id="SSF53474">
    <property type="entry name" value="alpha/beta-Hydrolases"/>
    <property type="match status" value="1"/>
</dbReference>
<sequence>MAAIDGPWRVVTGPGGGTAPFYMIRFDKRGGCTSPSSLRRLVVAAAGATDVFVFSHGWNNDWASATRHYQEFIDQFNQQYAEAWHPPNRDYRPVLVGVHWPSTVLVARDERGPDIAGGDIAGGDIAGGERDAAQEDDLAVELLAEGLDAVQAGRFYELADRPALSTEEALEFATLLAPVLSGPEDELGSGPDVTPDPEDLVRLWASMPGDEPGVPVDRGGFADDEPPGEREPGPQTAGWLDNLNPRNLIRGATVLLMKDRAGRVGGAGVRDMLHDVLDASTDSRVHLVGHSYGAKVVLSALANGSAPTRGVESVLLLQPATSARCFADPDGTAPAGGYRPALERSRQPIMTTFSSHDVPLTRLFHLAARRASDRREAVIAAGPSEFAALGGFGPQDTASVIVVDAVIAPQRYAMPSTEVLAIRADGVISGHGDVQNAATAWALLCQVMG</sequence>
<accession>A0ABY4Z107</accession>
<dbReference type="InterPro" id="IPR029058">
    <property type="entry name" value="AB_hydrolase_fold"/>
</dbReference>
<dbReference type="Gene3D" id="3.40.50.1820">
    <property type="entry name" value="alpha/beta hydrolase"/>
    <property type="match status" value="1"/>
</dbReference>
<feature type="region of interest" description="Disordered" evidence="1">
    <location>
        <begin position="209"/>
        <end position="242"/>
    </location>
</feature>
<reference evidence="2" key="1">
    <citation type="submission" date="2022-06" db="EMBL/GenBank/DDBJ databases">
        <title>Ornithinimicrobium HY1793.</title>
        <authorList>
            <person name="Huang Y."/>
        </authorList>
    </citation>
    <scope>NUCLEOTIDE SEQUENCE</scope>
    <source>
        <strain evidence="2">HY1793</strain>
    </source>
</reference>
<evidence type="ECO:0008006" key="4">
    <source>
        <dbReference type="Google" id="ProtNLM"/>
    </source>
</evidence>
<dbReference type="RefSeq" id="WP_252595633.1">
    <property type="nucleotide sequence ID" value="NZ_CP099489.1"/>
</dbReference>
<proteinExistence type="predicted"/>